<organism evidence="3 4">
    <name type="scientific">Lentithecium fluviatile CBS 122367</name>
    <dbReference type="NCBI Taxonomy" id="1168545"/>
    <lineage>
        <taxon>Eukaryota</taxon>
        <taxon>Fungi</taxon>
        <taxon>Dikarya</taxon>
        <taxon>Ascomycota</taxon>
        <taxon>Pezizomycotina</taxon>
        <taxon>Dothideomycetes</taxon>
        <taxon>Pleosporomycetidae</taxon>
        <taxon>Pleosporales</taxon>
        <taxon>Massarineae</taxon>
        <taxon>Lentitheciaceae</taxon>
        <taxon>Lentithecium</taxon>
    </lineage>
</organism>
<dbReference type="OrthoDB" id="3758190at2759"/>
<dbReference type="InterPro" id="IPR024983">
    <property type="entry name" value="CHAT_dom"/>
</dbReference>
<feature type="domain" description="CHAT" evidence="2">
    <location>
        <begin position="1025"/>
        <end position="1338"/>
    </location>
</feature>
<sequence>MASPIADPFAAYHGVYTSLYTVLSAEHVHQLEKAIWLKKTGQRDAARTIFANDLAPVNNIPVVIIEQADLEIEAGRWGRAWRLLDSALKELADVHADLDLPQHRLMMMTREMLGIRHRGDHDSAAREIERMRQWLCDLPATEYTDVQTSCISRYVIANMLSRLTSSYQNPLAEHIPRNDPTVVLSEPREPWSGLHDLRRSLTARGMFNEANNLFRVEINRTPPKDRGPFFEEFLASIADLPTSHGKHFIESAVRLQWSTTFFQLHNLPRAKEELALSETALNTWFAEFDISNTFTVPALQALLCEKLDFVGDHKVKLQVAEQFVDIFEKTGSSKTGSCLSTAAESAFALFESTGDSDYMKKCFSLYDRLQRYDELESEDLFDLVIHRNSLIDVTNKNMVDRQKSLEWIDGFLDKYDYFRSPAEMESLHTRKAMLLNGLRRFDEAKEAEDIAERYRSVGPSFGKWLHISFSNSVAPGNSTVEGEEYDSEDDDDGVFFFSPWHSVVGDTEKTVATAVNFLLDWSFEDLMGGHLTVQEFARITGIPNHLLGDLQDADGKATFDKIKGNQRENVLSFLVPSDAVSDVSQNIRWECTADWLSSAPKGQRNKRLYCLLMLRNARQYHFSNKHFWDLRIIELQHLLTLYGKLPKPIRDATRLMSQWYCELSQTYVALAEGKHNLQDPKTHEALLEADKYCDLAVKALRNEYKPNLLGIQLRFGALITILKIRQLEQQLEQASGTTDQPTCQEQTEEATSRHPDVDPSTLAKEITALRSAGLEKLKECEQIFTISELEASWLDDGLTGLDGLDGVEHRQRLSAFHGSFYTIYNAITLLLVEREPSQDTVNQVWGWVQKYKARSLTRTIGMRSAIPPSLLKLILASNDARPIYEEMLDLQKRICEAKASARFDLRQQLDAHRQRMRTHPLLRRLIDLREGTPLNLSKGQSDIAPIETEVGMPIVLVDWFFLPAYPNDAGDRLLLFTARDGSPPTMDVLTTKIQDVYAWQADYLSTQRLKMEEARHRFDAMLGGLVAPLSHRTEENEILVLCPSNTLHRLPLHALSVGTRLTEWGDDVPLALNWRNPVVYIHSHSLLRSCFSAAEHARHSPDSINARFLSGIPEEDADLFGAGRDSINDLAHIFATPPMIDGTASKPDFMKAATDSRLLHLHTHCNWDMGDPLDHHVEFPWLDEHFIDEIPDDQRARDHKLTAREVFDMTLLPGTHVNMIACQGGVTEVKLGDEVMGLVPALLHSGATSVVSTLWSIRDPDGAQFARLFFESFLQQCEGERADPLEALNRLRGALPGGTETDSASFVDVALALQYAVKSMDPHGRAPLLGWAGFVLHGFWQFSLPMGEAQWLKHRHSDIQS</sequence>
<evidence type="ECO:0000259" key="2">
    <source>
        <dbReference type="Pfam" id="PF12770"/>
    </source>
</evidence>
<accession>A0A6G1INK2</accession>
<dbReference type="Proteomes" id="UP000799291">
    <property type="component" value="Unassembled WGS sequence"/>
</dbReference>
<evidence type="ECO:0000313" key="3">
    <source>
        <dbReference type="EMBL" id="KAF2679725.1"/>
    </source>
</evidence>
<dbReference type="EMBL" id="MU005601">
    <property type="protein sequence ID" value="KAF2679725.1"/>
    <property type="molecule type" value="Genomic_DNA"/>
</dbReference>
<dbReference type="Pfam" id="PF12770">
    <property type="entry name" value="CHAT"/>
    <property type="match status" value="1"/>
</dbReference>
<evidence type="ECO:0000256" key="1">
    <source>
        <dbReference type="SAM" id="MobiDB-lite"/>
    </source>
</evidence>
<feature type="compositionally biased region" description="Polar residues" evidence="1">
    <location>
        <begin position="733"/>
        <end position="745"/>
    </location>
</feature>
<protein>
    <recommendedName>
        <fullName evidence="2">CHAT domain-containing protein</fullName>
    </recommendedName>
</protein>
<keyword evidence="4" id="KW-1185">Reference proteome</keyword>
<feature type="region of interest" description="Disordered" evidence="1">
    <location>
        <begin position="733"/>
        <end position="758"/>
    </location>
</feature>
<name>A0A6G1INK2_9PLEO</name>
<reference evidence="3" key="1">
    <citation type="journal article" date="2020" name="Stud. Mycol.">
        <title>101 Dothideomycetes genomes: a test case for predicting lifestyles and emergence of pathogens.</title>
        <authorList>
            <person name="Haridas S."/>
            <person name="Albert R."/>
            <person name="Binder M."/>
            <person name="Bloem J."/>
            <person name="Labutti K."/>
            <person name="Salamov A."/>
            <person name="Andreopoulos B."/>
            <person name="Baker S."/>
            <person name="Barry K."/>
            <person name="Bills G."/>
            <person name="Bluhm B."/>
            <person name="Cannon C."/>
            <person name="Castanera R."/>
            <person name="Culley D."/>
            <person name="Daum C."/>
            <person name="Ezra D."/>
            <person name="Gonzalez J."/>
            <person name="Henrissat B."/>
            <person name="Kuo A."/>
            <person name="Liang C."/>
            <person name="Lipzen A."/>
            <person name="Lutzoni F."/>
            <person name="Magnuson J."/>
            <person name="Mondo S."/>
            <person name="Nolan M."/>
            <person name="Ohm R."/>
            <person name="Pangilinan J."/>
            <person name="Park H.-J."/>
            <person name="Ramirez L."/>
            <person name="Alfaro M."/>
            <person name="Sun H."/>
            <person name="Tritt A."/>
            <person name="Yoshinaga Y."/>
            <person name="Zwiers L.-H."/>
            <person name="Turgeon B."/>
            <person name="Goodwin S."/>
            <person name="Spatafora J."/>
            <person name="Crous P."/>
            <person name="Grigoriev I."/>
        </authorList>
    </citation>
    <scope>NUCLEOTIDE SEQUENCE</scope>
    <source>
        <strain evidence="3">CBS 122367</strain>
    </source>
</reference>
<gene>
    <name evidence="3" type="ORF">K458DRAFT_490373</name>
</gene>
<proteinExistence type="predicted"/>
<evidence type="ECO:0000313" key="4">
    <source>
        <dbReference type="Proteomes" id="UP000799291"/>
    </source>
</evidence>